<dbReference type="NCBIfam" id="TIGR02605">
    <property type="entry name" value="CxxC_CxxC_SSSS"/>
    <property type="match status" value="1"/>
</dbReference>
<dbReference type="InterPro" id="IPR013429">
    <property type="entry name" value="Regulatory_FmdB_Zinc_ribbon"/>
</dbReference>
<evidence type="ECO:0000259" key="1">
    <source>
        <dbReference type="SMART" id="SM00834"/>
    </source>
</evidence>
<dbReference type="RefSeq" id="WP_012383983.1">
    <property type="nucleotide sequence ID" value="NC_010581.1"/>
</dbReference>
<dbReference type="OrthoDB" id="9813321at2"/>
<gene>
    <name evidence="2" type="ordered locus">Bind_0982</name>
</gene>
<dbReference type="Proteomes" id="UP000001695">
    <property type="component" value="Chromosome"/>
</dbReference>
<accession>B2II43</accession>
<dbReference type="KEGG" id="bid:Bind_0982"/>
<protein>
    <submittedName>
        <fullName evidence="2">Regulatory protein, FmdB family</fullName>
    </submittedName>
</protein>
<proteinExistence type="predicted"/>
<dbReference type="HOGENOM" id="CLU_136025_2_0_5"/>
<keyword evidence="3" id="KW-1185">Reference proteome</keyword>
<evidence type="ECO:0000313" key="2">
    <source>
        <dbReference type="EMBL" id="ACB94626.1"/>
    </source>
</evidence>
<evidence type="ECO:0000313" key="3">
    <source>
        <dbReference type="Proteomes" id="UP000001695"/>
    </source>
</evidence>
<dbReference type="eggNOG" id="COG2331">
    <property type="taxonomic scope" value="Bacteria"/>
</dbReference>
<dbReference type="SMART" id="SM00834">
    <property type="entry name" value="CxxC_CXXC_SSSS"/>
    <property type="match status" value="1"/>
</dbReference>
<dbReference type="EMBL" id="CP001016">
    <property type="protein sequence ID" value="ACB94626.1"/>
    <property type="molecule type" value="Genomic_DNA"/>
</dbReference>
<name>B2II43_BEII9</name>
<dbReference type="STRING" id="395963.Bind_0982"/>
<dbReference type="AlphaFoldDB" id="B2II43"/>
<sequence length="116" mass="12571">MPVYEYLCDTCGDFTAMRPMSEYSDPQPCPDCGALAPRVLLTAPHSSSMSRARFEAHAVNERASHAPMTSDEYKAKHGAGCACCSGGLKSKKKRPMLTTTSGAKSFPTARPWMISH</sequence>
<reference evidence="2 3" key="2">
    <citation type="journal article" date="2010" name="J. Bacteriol.">
        <title>Complete genome sequence of Beijerinckia indica subsp. indica.</title>
        <authorList>
            <person name="Tamas I."/>
            <person name="Dedysh S.N."/>
            <person name="Liesack W."/>
            <person name="Stott M.B."/>
            <person name="Alam M."/>
            <person name="Murrell J.C."/>
            <person name="Dunfield P.F."/>
        </authorList>
    </citation>
    <scope>NUCLEOTIDE SEQUENCE [LARGE SCALE GENOMIC DNA]</scope>
    <source>
        <strain evidence="3">ATCC 9039 / DSM 1715 / NCIMB 8712</strain>
    </source>
</reference>
<feature type="domain" description="Putative regulatory protein FmdB zinc ribbon" evidence="1">
    <location>
        <begin position="1"/>
        <end position="41"/>
    </location>
</feature>
<dbReference type="Pfam" id="PF09723">
    <property type="entry name" value="Zn_ribbon_8"/>
    <property type="match status" value="1"/>
</dbReference>
<reference evidence="3" key="1">
    <citation type="submission" date="2008-03" db="EMBL/GenBank/DDBJ databases">
        <title>Complete sequence of chromosome of Beijerinckia indica subsp. indica ATCC 9039.</title>
        <authorList>
            <consortium name="US DOE Joint Genome Institute"/>
            <person name="Copeland A."/>
            <person name="Lucas S."/>
            <person name="Lapidus A."/>
            <person name="Glavina del Rio T."/>
            <person name="Dalin E."/>
            <person name="Tice H."/>
            <person name="Bruce D."/>
            <person name="Goodwin L."/>
            <person name="Pitluck S."/>
            <person name="LaButti K."/>
            <person name="Schmutz J."/>
            <person name="Larimer F."/>
            <person name="Land M."/>
            <person name="Hauser L."/>
            <person name="Kyrpides N."/>
            <person name="Mikhailova N."/>
            <person name="Dunfield P.F."/>
            <person name="Dedysh S.N."/>
            <person name="Liesack W."/>
            <person name="Saw J.H."/>
            <person name="Alam M."/>
            <person name="Chen Y."/>
            <person name="Murrell J.C."/>
            <person name="Richardson P."/>
        </authorList>
    </citation>
    <scope>NUCLEOTIDE SEQUENCE [LARGE SCALE GENOMIC DNA]</scope>
    <source>
        <strain evidence="3">ATCC 9039 / DSM 1715 / NCIMB 8712</strain>
    </source>
</reference>
<organism evidence="2 3">
    <name type="scientific">Beijerinckia indica subsp. indica (strain ATCC 9039 / DSM 1715 / NCIMB 8712)</name>
    <dbReference type="NCBI Taxonomy" id="395963"/>
    <lineage>
        <taxon>Bacteria</taxon>
        <taxon>Pseudomonadati</taxon>
        <taxon>Pseudomonadota</taxon>
        <taxon>Alphaproteobacteria</taxon>
        <taxon>Hyphomicrobiales</taxon>
        <taxon>Beijerinckiaceae</taxon>
        <taxon>Beijerinckia</taxon>
    </lineage>
</organism>